<feature type="region of interest" description="Disordered" evidence="1">
    <location>
        <begin position="1"/>
        <end position="29"/>
    </location>
</feature>
<dbReference type="OrthoDB" id="8971019at2"/>
<proteinExistence type="predicted"/>
<accession>A0A4P7LCX8</accession>
<protein>
    <submittedName>
        <fullName evidence="2">Uncharacterized protein</fullName>
    </submittedName>
</protein>
<evidence type="ECO:0000313" key="3">
    <source>
        <dbReference type="Proteomes" id="UP000295294"/>
    </source>
</evidence>
<dbReference type="AlphaFoldDB" id="A0A4P7LCX8"/>
<organism evidence="2 3">
    <name type="scientific">Cupriavidus oxalaticus</name>
    <dbReference type="NCBI Taxonomy" id="96344"/>
    <lineage>
        <taxon>Bacteria</taxon>
        <taxon>Pseudomonadati</taxon>
        <taxon>Pseudomonadota</taxon>
        <taxon>Betaproteobacteria</taxon>
        <taxon>Burkholderiales</taxon>
        <taxon>Burkholderiaceae</taxon>
        <taxon>Cupriavidus</taxon>
    </lineage>
</organism>
<dbReference type="EMBL" id="CP038635">
    <property type="protein sequence ID" value="QBY53886.1"/>
    <property type="molecule type" value="Genomic_DNA"/>
</dbReference>
<name>A0A4P7LCX8_9BURK</name>
<sequence>MDDAGGTVDKASQNRPRGRHLPTTETNMDFEQFRQTCQQFLRTSSQFLGLATVLPLPARPASQPAQPAQQAA</sequence>
<dbReference type="KEGG" id="cox:E0W60_22870"/>
<reference evidence="2 3" key="1">
    <citation type="submission" date="2019-03" db="EMBL/GenBank/DDBJ databases">
        <title>Efficiently degradation of phenoxyalkanoic acid herbicides by Cupriavidus oxalaticus strain X32.</title>
        <authorList>
            <person name="Sheng X."/>
        </authorList>
    </citation>
    <scope>NUCLEOTIDE SEQUENCE [LARGE SCALE GENOMIC DNA]</scope>
    <source>
        <strain evidence="2 3">X32</strain>
    </source>
</reference>
<evidence type="ECO:0000256" key="1">
    <source>
        <dbReference type="SAM" id="MobiDB-lite"/>
    </source>
</evidence>
<evidence type="ECO:0000313" key="2">
    <source>
        <dbReference type="EMBL" id="QBY53886.1"/>
    </source>
</evidence>
<gene>
    <name evidence="2" type="ORF">E0W60_22870</name>
</gene>
<dbReference type="RefSeq" id="WP_133093081.1">
    <property type="nucleotide sequence ID" value="NZ_CP038635.1"/>
</dbReference>
<dbReference type="Proteomes" id="UP000295294">
    <property type="component" value="Chromosome 2"/>
</dbReference>